<dbReference type="Pfam" id="PF02254">
    <property type="entry name" value="TrkA_N"/>
    <property type="match status" value="1"/>
</dbReference>
<evidence type="ECO:0000256" key="2">
    <source>
        <dbReference type="SAM" id="Phobius"/>
    </source>
</evidence>
<evidence type="ECO:0000259" key="4">
    <source>
        <dbReference type="PROSITE" id="PS51202"/>
    </source>
</evidence>
<dbReference type="Gene3D" id="3.40.50.720">
    <property type="entry name" value="NAD(P)-binding Rossmann-like Domain"/>
    <property type="match status" value="1"/>
</dbReference>
<comment type="subcellular location">
    <subcellularLocation>
        <location evidence="1">Cell membrane</location>
        <topology evidence="1">Multi-pass membrane protein</topology>
    </subcellularLocation>
</comment>
<evidence type="ECO:0000259" key="3">
    <source>
        <dbReference type="PROSITE" id="PS51201"/>
    </source>
</evidence>
<evidence type="ECO:0000313" key="6">
    <source>
        <dbReference type="Proteomes" id="UP000290365"/>
    </source>
</evidence>
<gene>
    <name evidence="5" type="ORF">EPA93_01180</name>
</gene>
<dbReference type="GO" id="GO:0006813">
    <property type="term" value="P:potassium ion transport"/>
    <property type="evidence" value="ECO:0007669"/>
    <property type="project" value="InterPro"/>
</dbReference>
<dbReference type="AlphaFoldDB" id="A0A4P6JI02"/>
<dbReference type="KEGG" id="kbs:EPA93_01180"/>
<dbReference type="OrthoDB" id="9776294at2"/>
<name>A0A4P6JI02_KTERU</name>
<accession>A0A4P6JI02</accession>
<feature type="domain" description="RCK N-terminal" evidence="3">
    <location>
        <begin position="114"/>
        <end position="230"/>
    </location>
</feature>
<feature type="domain" description="RCK C-terminal" evidence="4">
    <location>
        <begin position="253"/>
        <end position="337"/>
    </location>
</feature>
<dbReference type="SUPFAM" id="SSF81324">
    <property type="entry name" value="Voltage-gated potassium channels"/>
    <property type="match status" value="1"/>
</dbReference>
<keyword evidence="2" id="KW-0472">Membrane</keyword>
<dbReference type="EMBL" id="CP035758">
    <property type="protein sequence ID" value="QBD74674.1"/>
    <property type="molecule type" value="Genomic_DNA"/>
</dbReference>
<keyword evidence="2" id="KW-1133">Transmembrane helix</keyword>
<dbReference type="GO" id="GO:0008324">
    <property type="term" value="F:monoatomic cation transmembrane transporter activity"/>
    <property type="evidence" value="ECO:0007669"/>
    <property type="project" value="InterPro"/>
</dbReference>
<dbReference type="PROSITE" id="PS51202">
    <property type="entry name" value="RCK_C"/>
    <property type="match status" value="1"/>
</dbReference>
<organism evidence="5 6">
    <name type="scientific">Ktedonosporobacter rubrisoli</name>
    <dbReference type="NCBI Taxonomy" id="2509675"/>
    <lineage>
        <taxon>Bacteria</taxon>
        <taxon>Bacillati</taxon>
        <taxon>Chloroflexota</taxon>
        <taxon>Ktedonobacteria</taxon>
        <taxon>Ktedonobacterales</taxon>
        <taxon>Ktedonosporobacteraceae</taxon>
        <taxon>Ktedonosporobacter</taxon>
    </lineage>
</organism>
<protein>
    <submittedName>
        <fullName evidence="5">Potassium channel protein</fullName>
    </submittedName>
</protein>
<keyword evidence="5" id="KW-0407">Ion channel</keyword>
<keyword evidence="6" id="KW-1185">Reference proteome</keyword>
<evidence type="ECO:0000313" key="5">
    <source>
        <dbReference type="EMBL" id="QBD74674.1"/>
    </source>
</evidence>
<dbReference type="PROSITE" id="PS51201">
    <property type="entry name" value="RCK_N"/>
    <property type="match status" value="1"/>
</dbReference>
<dbReference type="PANTHER" id="PTHR43833">
    <property type="entry name" value="POTASSIUM CHANNEL PROTEIN 2-RELATED-RELATED"/>
    <property type="match status" value="1"/>
</dbReference>
<reference evidence="5 6" key="1">
    <citation type="submission" date="2019-01" db="EMBL/GenBank/DDBJ databases">
        <title>Ktedonosporobacter rubrisoli SCAWS-G2.</title>
        <authorList>
            <person name="Huang Y."/>
            <person name="Yan B."/>
        </authorList>
    </citation>
    <scope>NUCLEOTIDE SEQUENCE [LARGE SCALE GENOMIC DNA]</scope>
    <source>
        <strain evidence="5 6">SCAWS-G2</strain>
    </source>
</reference>
<dbReference type="SUPFAM" id="SSF51735">
    <property type="entry name" value="NAD(P)-binding Rossmann-fold domains"/>
    <property type="match status" value="1"/>
</dbReference>
<feature type="transmembrane region" description="Helical" evidence="2">
    <location>
        <begin position="12"/>
        <end position="36"/>
    </location>
</feature>
<dbReference type="PANTHER" id="PTHR43833:SF9">
    <property type="entry name" value="POTASSIUM CHANNEL PROTEIN YUGO-RELATED"/>
    <property type="match status" value="1"/>
</dbReference>
<sequence length="337" mass="36124">MRYSLMKPPASYRHLIIASLLVASVLIAGTIGYMFIEQLSFVDALYTTVGMMSTVGNVIHPITPLGRIFTIFVIVFGVGSLLYTFGAGMEFMIEGHFSQAVRRHHMDNKIAALRNHAIICGFGRVGSQIAQDLAAARQTFVVLDENEQNIRACLEAGYLALQGDATSDDLLHKAGIQSAQCVLVATDNDAHNISITLSARHLNKQLHIVARANHNETEAKLKLAGADRVLSPYVIGGHRMANLAFQPIVTDFIDKITKADSIDLAVQEVGLSAHSSLVGKTMEEAQDMLPNGIVVVALKKANGMISGPGLQTCIEAGDTAILVGMPGPLAAFKVKHG</sequence>
<dbReference type="Proteomes" id="UP000290365">
    <property type="component" value="Chromosome"/>
</dbReference>
<keyword evidence="2" id="KW-0812">Transmembrane</keyword>
<keyword evidence="5" id="KW-0813">Transport</keyword>
<dbReference type="InterPro" id="IPR050721">
    <property type="entry name" value="Trk_Ktr_HKT_K-transport"/>
</dbReference>
<dbReference type="InterPro" id="IPR036721">
    <property type="entry name" value="RCK_C_sf"/>
</dbReference>
<dbReference type="Gene3D" id="1.10.287.70">
    <property type="match status" value="1"/>
</dbReference>
<evidence type="ECO:0000256" key="1">
    <source>
        <dbReference type="ARBA" id="ARBA00004651"/>
    </source>
</evidence>
<proteinExistence type="predicted"/>
<dbReference type="Pfam" id="PF07885">
    <property type="entry name" value="Ion_trans_2"/>
    <property type="match status" value="1"/>
</dbReference>
<feature type="transmembrane region" description="Helical" evidence="2">
    <location>
        <begin position="68"/>
        <end position="93"/>
    </location>
</feature>
<dbReference type="InterPro" id="IPR013099">
    <property type="entry name" value="K_chnl_dom"/>
</dbReference>
<keyword evidence="5" id="KW-0406">Ion transport</keyword>
<dbReference type="GO" id="GO:0005886">
    <property type="term" value="C:plasma membrane"/>
    <property type="evidence" value="ECO:0007669"/>
    <property type="project" value="UniProtKB-SubCell"/>
</dbReference>
<dbReference type="SUPFAM" id="SSF116726">
    <property type="entry name" value="TrkA C-terminal domain-like"/>
    <property type="match status" value="1"/>
</dbReference>
<dbReference type="InterPro" id="IPR003148">
    <property type="entry name" value="RCK_N"/>
</dbReference>
<dbReference type="Gene3D" id="3.30.70.1450">
    <property type="entry name" value="Regulator of K+ conductance, C-terminal domain"/>
    <property type="match status" value="1"/>
</dbReference>
<dbReference type="InterPro" id="IPR036291">
    <property type="entry name" value="NAD(P)-bd_dom_sf"/>
</dbReference>
<dbReference type="InterPro" id="IPR006037">
    <property type="entry name" value="RCK_C"/>
</dbReference>